<organism evidence="2 3">
    <name type="scientific">Kumtagia ephedrae</name>
    <dbReference type="NCBI Taxonomy" id="2116701"/>
    <lineage>
        <taxon>Bacteria</taxon>
        <taxon>Pseudomonadati</taxon>
        <taxon>Pseudomonadota</taxon>
        <taxon>Alphaproteobacteria</taxon>
        <taxon>Hyphomicrobiales</taxon>
        <taxon>Phyllobacteriaceae</taxon>
        <taxon>Kumtagia</taxon>
    </lineage>
</organism>
<dbReference type="Pfam" id="PF04101">
    <property type="entry name" value="Glyco_tran_28_C"/>
    <property type="match status" value="1"/>
</dbReference>
<protein>
    <submittedName>
        <fullName evidence="2">Glycosyl transferase</fullName>
    </submittedName>
</protein>
<dbReference type="AlphaFoldDB" id="A0A2P7S3K1"/>
<keyword evidence="2" id="KW-0808">Transferase</keyword>
<dbReference type="EMBL" id="PXYK01000019">
    <property type="protein sequence ID" value="PSJ57057.1"/>
    <property type="molecule type" value="Genomic_DNA"/>
</dbReference>
<sequence>MASVFFYVQHLLGIGHLARASRVAAALVEDGFRVTMVTGGLPVKGFPGPGLDHVALPAVGSASEAFSGLVEADGKPVDEAFLARRRDLLLAALHERRPDIVVIEAFPFGRRQMRFELLPLLDAVAAMAPRPRLVTSVRDLLQERVKPGRNEETVELLNRHFDLVMVHGDPAFARLEETFPLAAEIRPPVGYSGLVAAPPPQPPREVFNVLVSAGGGAAGAELVRATVEAARLLPDASGWALITGPNLPQAEFDAAAAAAPSGLQLFRFREDFPVLLGGAELSVSQAGYNTVCDVLRAGCRSLLVPFAAGGETEQPARAARLSRLGLAEALPETGLTGPVLAEAIRAALARPKPPRATLDLDGAMGSARLLRALL</sequence>
<dbReference type="RefSeq" id="WP_106773884.1">
    <property type="nucleotide sequence ID" value="NZ_PXYK01000019.1"/>
</dbReference>
<dbReference type="GO" id="GO:0016758">
    <property type="term" value="F:hexosyltransferase activity"/>
    <property type="evidence" value="ECO:0007669"/>
    <property type="project" value="InterPro"/>
</dbReference>
<comment type="caution">
    <text evidence="2">The sequence shown here is derived from an EMBL/GenBank/DDBJ whole genome shotgun (WGS) entry which is preliminary data.</text>
</comment>
<proteinExistence type="predicted"/>
<reference evidence="2 3" key="1">
    <citation type="submission" date="2018-03" db="EMBL/GenBank/DDBJ databases">
        <title>The draft genome of Mesorhizobium sp. 6GN-30.</title>
        <authorList>
            <person name="Liu L."/>
            <person name="Li L."/>
            <person name="Wang T."/>
            <person name="Zhang X."/>
            <person name="Liang L."/>
        </authorList>
    </citation>
    <scope>NUCLEOTIDE SEQUENCE [LARGE SCALE GENOMIC DNA]</scope>
    <source>
        <strain evidence="2 3">6GN30</strain>
    </source>
</reference>
<accession>A0A2P7S3K1</accession>
<evidence type="ECO:0000313" key="2">
    <source>
        <dbReference type="EMBL" id="PSJ57057.1"/>
    </source>
</evidence>
<evidence type="ECO:0000313" key="3">
    <source>
        <dbReference type="Proteomes" id="UP000241229"/>
    </source>
</evidence>
<name>A0A2P7S3K1_9HYPH</name>
<dbReference type="Proteomes" id="UP000241229">
    <property type="component" value="Unassembled WGS sequence"/>
</dbReference>
<evidence type="ECO:0000259" key="1">
    <source>
        <dbReference type="Pfam" id="PF04101"/>
    </source>
</evidence>
<keyword evidence="3" id="KW-1185">Reference proteome</keyword>
<dbReference type="Gene3D" id="3.40.50.2000">
    <property type="entry name" value="Glycogen Phosphorylase B"/>
    <property type="match status" value="1"/>
</dbReference>
<dbReference type="OrthoDB" id="503443at2"/>
<feature type="domain" description="Glycosyl transferase family 28 C-terminal" evidence="1">
    <location>
        <begin position="215"/>
        <end position="352"/>
    </location>
</feature>
<dbReference type="PANTHER" id="PTHR21015:SF28">
    <property type="entry name" value="SLL1722 PROTEIN"/>
    <property type="match status" value="1"/>
</dbReference>
<dbReference type="InterPro" id="IPR007235">
    <property type="entry name" value="Glyco_trans_28_C"/>
</dbReference>
<dbReference type="SUPFAM" id="SSF53756">
    <property type="entry name" value="UDP-Glycosyltransferase/glycogen phosphorylase"/>
    <property type="match status" value="1"/>
</dbReference>
<dbReference type="PANTHER" id="PTHR21015">
    <property type="entry name" value="UDP-N-ACETYLGLUCOSAMINE--N-ACETYLMURAMYL-(PENTAPEPTIDE) PYROPHOSPHORYL-UNDECAPRENOL N-ACETYLGLUCOSAMINE TRANSFERASE 1"/>
    <property type="match status" value="1"/>
</dbReference>
<gene>
    <name evidence="2" type="ORF">C7I84_19010</name>
</gene>